<protein>
    <recommendedName>
        <fullName evidence="1">RNA-directed DNA polymerase</fullName>
        <ecNumber evidence="1">2.7.7.49</ecNumber>
    </recommendedName>
</protein>
<dbReference type="SUPFAM" id="SSF53098">
    <property type="entry name" value="Ribonuclease H-like"/>
    <property type="match status" value="1"/>
</dbReference>
<evidence type="ECO:0000256" key="2">
    <source>
        <dbReference type="ARBA" id="ARBA00023268"/>
    </source>
</evidence>
<dbReference type="Pfam" id="PF17919">
    <property type="entry name" value="RT_RNaseH_2"/>
    <property type="match status" value="1"/>
</dbReference>
<sequence>MVTYYSRFIHGASAITTLLHRLLCKNTIFKCTSACEAAFLKLKQTIASDQVLMPYDPDLPVQLVCDASPTGIAGVLSHIVDGHEHIIAFASRSLTAAEQNYSQLDRVALAIVFIYLFDCHLKLVTENQPLTRIFNHWASLPKMTAGRLQCYAAFLSVFNYTIDFKKGIENSNVDCLSRAPISMNSYTASAINYEVKQLCNATIEQICVPNVTYQLLKEETKKDVTLSTIMKSLQENSSGSGILFRGQRVVGPASLQSAVLNELHRTHVGITKMKQITRRYVYWKKIDLDVGLLVQRCSECVAIKNSPAKALKDHHFSVVVDAKSTWAEIVPCSSAPTSKSSIEILKDIFSRNGFPKVTVSDNATQLSSLVRNLHNSVKKQVYFRNSVQQDTQQLTSLRNFQTLKHRLADMSNQNMNIHQKVREILFRYRATPLSNGKSPKEQYLNRQIRIQLDAMRRIKFHESPDPTQPARQFSEGERVSARYYSNNKTHRKYGKVLKKLGQLHYLGEFDNGFHFKRCTDQLRSTEVPLPARKTVHFDAQPKSPMSGDRQLNKPNLGDLTEMLDPDVVLPEAEQPDPIEQ</sequence>
<proteinExistence type="predicted"/>
<dbReference type="EMBL" id="JARBHB010000005">
    <property type="protein sequence ID" value="KAJ8884217.1"/>
    <property type="molecule type" value="Genomic_DNA"/>
</dbReference>
<dbReference type="Gene3D" id="3.30.70.270">
    <property type="match status" value="1"/>
</dbReference>
<dbReference type="InterPro" id="IPR043502">
    <property type="entry name" value="DNA/RNA_pol_sf"/>
</dbReference>
<dbReference type="Gene3D" id="1.10.340.70">
    <property type="match status" value="1"/>
</dbReference>
<dbReference type="CDD" id="cd09274">
    <property type="entry name" value="RNase_HI_RT_Ty3"/>
    <property type="match status" value="1"/>
</dbReference>
<feature type="domain" description="Reverse transcriptase/retrotransposon-derived protein RNase H-like" evidence="4">
    <location>
        <begin position="32"/>
        <end position="114"/>
    </location>
</feature>
<dbReference type="InterPro" id="IPR012337">
    <property type="entry name" value="RNaseH-like_sf"/>
</dbReference>
<dbReference type="PANTHER" id="PTHR37984:SF5">
    <property type="entry name" value="PROTEIN NYNRIN-LIKE"/>
    <property type="match status" value="1"/>
</dbReference>
<comment type="caution">
    <text evidence="6">The sequence shown here is derived from an EMBL/GenBank/DDBJ whole genome shotgun (WGS) entry which is preliminary data.</text>
</comment>
<feature type="region of interest" description="Disordered" evidence="3">
    <location>
        <begin position="536"/>
        <end position="580"/>
    </location>
</feature>
<dbReference type="Pfam" id="PF17921">
    <property type="entry name" value="Integrase_H2C2"/>
    <property type="match status" value="1"/>
</dbReference>
<evidence type="ECO:0000256" key="1">
    <source>
        <dbReference type="ARBA" id="ARBA00012493"/>
    </source>
</evidence>
<dbReference type="EC" id="2.7.7.49" evidence="1"/>
<gene>
    <name evidence="6" type="ORF">PR048_016074</name>
</gene>
<evidence type="ECO:0000313" key="6">
    <source>
        <dbReference type="EMBL" id="KAJ8884217.1"/>
    </source>
</evidence>
<name>A0ABQ9HIQ1_9NEOP</name>
<organism evidence="6 7">
    <name type="scientific">Dryococelus australis</name>
    <dbReference type="NCBI Taxonomy" id="614101"/>
    <lineage>
        <taxon>Eukaryota</taxon>
        <taxon>Metazoa</taxon>
        <taxon>Ecdysozoa</taxon>
        <taxon>Arthropoda</taxon>
        <taxon>Hexapoda</taxon>
        <taxon>Insecta</taxon>
        <taxon>Pterygota</taxon>
        <taxon>Neoptera</taxon>
        <taxon>Polyneoptera</taxon>
        <taxon>Phasmatodea</taxon>
        <taxon>Verophasmatodea</taxon>
        <taxon>Anareolatae</taxon>
        <taxon>Phasmatidae</taxon>
        <taxon>Eurycanthinae</taxon>
        <taxon>Dryococelus</taxon>
    </lineage>
</organism>
<reference evidence="6 7" key="1">
    <citation type="submission" date="2023-02" db="EMBL/GenBank/DDBJ databases">
        <title>LHISI_Scaffold_Assembly.</title>
        <authorList>
            <person name="Stuart O.P."/>
            <person name="Cleave R."/>
            <person name="Magrath M.J.L."/>
            <person name="Mikheyev A.S."/>
        </authorList>
    </citation>
    <scope>NUCLEOTIDE SEQUENCE [LARGE SCALE GENOMIC DNA]</scope>
    <source>
        <strain evidence="6">Daus_M_001</strain>
        <tissue evidence="6">Leg muscle</tissue>
    </source>
</reference>
<dbReference type="InterPro" id="IPR041577">
    <property type="entry name" value="RT_RNaseH_2"/>
</dbReference>
<evidence type="ECO:0000256" key="3">
    <source>
        <dbReference type="SAM" id="MobiDB-lite"/>
    </source>
</evidence>
<dbReference type="Proteomes" id="UP001159363">
    <property type="component" value="Chromosome 4"/>
</dbReference>
<accession>A0ABQ9HIQ1</accession>
<dbReference type="InterPro" id="IPR041588">
    <property type="entry name" value="Integrase_H2C2"/>
</dbReference>
<dbReference type="SUPFAM" id="SSF56672">
    <property type="entry name" value="DNA/RNA polymerases"/>
    <property type="match status" value="1"/>
</dbReference>
<dbReference type="PANTHER" id="PTHR37984">
    <property type="entry name" value="PROTEIN CBG26694"/>
    <property type="match status" value="1"/>
</dbReference>
<evidence type="ECO:0000259" key="4">
    <source>
        <dbReference type="Pfam" id="PF17919"/>
    </source>
</evidence>
<dbReference type="InterPro" id="IPR050951">
    <property type="entry name" value="Retrovirus_Pol_polyprotein"/>
</dbReference>
<evidence type="ECO:0000259" key="5">
    <source>
        <dbReference type="Pfam" id="PF17921"/>
    </source>
</evidence>
<keyword evidence="2" id="KW-0511">Multifunctional enzyme</keyword>
<keyword evidence="7" id="KW-1185">Reference proteome</keyword>
<dbReference type="Gene3D" id="3.30.420.10">
    <property type="entry name" value="Ribonuclease H-like superfamily/Ribonuclease H"/>
    <property type="match status" value="1"/>
</dbReference>
<evidence type="ECO:0000313" key="7">
    <source>
        <dbReference type="Proteomes" id="UP001159363"/>
    </source>
</evidence>
<dbReference type="InterPro" id="IPR043128">
    <property type="entry name" value="Rev_trsase/Diguanyl_cyclase"/>
</dbReference>
<feature type="domain" description="Integrase zinc-binding" evidence="5">
    <location>
        <begin position="252"/>
        <end position="305"/>
    </location>
</feature>
<dbReference type="InterPro" id="IPR036397">
    <property type="entry name" value="RNaseH_sf"/>
</dbReference>